<keyword evidence="2" id="KW-1185">Reference proteome</keyword>
<evidence type="ECO:0008006" key="3">
    <source>
        <dbReference type="Google" id="ProtNLM"/>
    </source>
</evidence>
<dbReference type="HOGENOM" id="CLU_905864_0_0_14"/>
<proteinExistence type="predicted"/>
<dbReference type="OrthoDB" id="389274at2"/>
<reference evidence="1 2" key="1">
    <citation type="journal article" date="2014" name="Genome Announc.">
        <title>Complete Genome Sequence of Spiroplasma apis B31T (ATCC 33834), a Bacterium Associated with May Disease of Honeybees (Apis mellifera).</title>
        <authorList>
            <person name="Ku C."/>
            <person name="Lo W.S."/>
            <person name="Chen L.L."/>
            <person name="Kuo C.H."/>
        </authorList>
    </citation>
    <scope>NUCLEOTIDE SEQUENCE [LARGE SCALE GENOMIC DNA]</scope>
    <source>
        <strain evidence="1">B31</strain>
    </source>
</reference>
<evidence type="ECO:0000313" key="2">
    <source>
        <dbReference type="Proteomes" id="UP000018550"/>
    </source>
</evidence>
<dbReference type="RefSeq" id="WP_023789320.1">
    <property type="nucleotide sequence ID" value="NC_022998.1"/>
</dbReference>
<organism evidence="1 2">
    <name type="scientific">Spiroplasma apis B31</name>
    <dbReference type="NCBI Taxonomy" id="1276258"/>
    <lineage>
        <taxon>Bacteria</taxon>
        <taxon>Bacillati</taxon>
        <taxon>Mycoplasmatota</taxon>
        <taxon>Mollicutes</taxon>
        <taxon>Entomoplasmatales</taxon>
        <taxon>Spiroplasmataceae</taxon>
        <taxon>Spiroplasma</taxon>
    </lineage>
</organism>
<evidence type="ECO:0000313" key="1">
    <source>
        <dbReference type="EMBL" id="AHB36337.1"/>
    </source>
</evidence>
<accession>V5RI23</accession>
<dbReference type="STRING" id="1276258.SAPIS_v1c04920"/>
<dbReference type="AlphaFoldDB" id="V5RI23"/>
<protein>
    <recommendedName>
        <fullName evidence="3">PD-(D/E)XK motif protein</fullName>
    </recommendedName>
</protein>
<name>V5RI23_SPIAP</name>
<gene>
    <name evidence="1" type="ORF">SAPIS_v1c04920</name>
</gene>
<dbReference type="Proteomes" id="UP000018550">
    <property type="component" value="Chromosome"/>
</dbReference>
<dbReference type="EMBL" id="CP006682">
    <property type="protein sequence ID" value="AHB36337.1"/>
    <property type="molecule type" value="Genomic_DNA"/>
</dbReference>
<sequence>MKILMRNEKHSTNLILENLKNGISYRISKPTFQNKNSKLSGYAKFIYYPSVQDPDDLSNFEELLVFNINEMNEQDVKRIFNYINDCLENDGINSIKDCIKYIQKTFGKVLGYTKEKVLGKIGELLFVKNCLTHNIDLTNSFFIKENSLFDFYILFNEKYLEVKTIATESLSIKLNIKQLTYKPDATFFGVVKIKEDENGIRLIDLVDEILLIKNINYEFKSYLNSLRNNILEDIFCEEVKFDHENILYFLYLENVIQNEISILNLLNDENNWNHIEKIQLTINLSGIKTSSFEDLKNKIGAINERNY</sequence>
<dbReference type="KEGG" id="sapi:SAPIS_v1c04920"/>
<dbReference type="PATRIC" id="fig|1276258.3.peg.498"/>